<feature type="transmembrane region" description="Helical" evidence="1">
    <location>
        <begin position="122"/>
        <end position="143"/>
    </location>
</feature>
<feature type="transmembrane region" description="Helical" evidence="1">
    <location>
        <begin position="62"/>
        <end position="81"/>
    </location>
</feature>
<proteinExistence type="predicted"/>
<keyword evidence="1" id="KW-0472">Membrane</keyword>
<evidence type="ECO:0000313" key="3">
    <source>
        <dbReference type="Proteomes" id="UP000045545"/>
    </source>
</evidence>
<feature type="transmembrane region" description="Helical" evidence="1">
    <location>
        <begin position="37"/>
        <end position="56"/>
    </location>
</feature>
<evidence type="ECO:0000256" key="1">
    <source>
        <dbReference type="SAM" id="Phobius"/>
    </source>
</evidence>
<protein>
    <submittedName>
        <fullName evidence="2">Uncharacterized</fullName>
    </submittedName>
</protein>
<dbReference type="Proteomes" id="UP000045545">
    <property type="component" value="Unassembled WGS sequence"/>
</dbReference>
<name>A0A0E4G976_9FIRM</name>
<reference evidence="2 3" key="1">
    <citation type="submission" date="2015-03" db="EMBL/GenBank/DDBJ databases">
        <authorList>
            <person name="Murphy D."/>
        </authorList>
    </citation>
    <scope>NUCLEOTIDE SEQUENCE [LARGE SCALE GENOMIC DNA]</scope>
    <source>
        <strain evidence="2 3">OL-4</strain>
    </source>
</reference>
<organism evidence="2 3">
    <name type="scientific">Syntrophomonas zehnderi OL-4</name>
    <dbReference type="NCBI Taxonomy" id="690567"/>
    <lineage>
        <taxon>Bacteria</taxon>
        <taxon>Bacillati</taxon>
        <taxon>Bacillota</taxon>
        <taxon>Clostridia</taxon>
        <taxon>Eubacteriales</taxon>
        <taxon>Syntrophomonadaceae</taxon>
        <taxon>Syntrophomonas</taxon>
    </lineage>
</organism>
<sequence>MHAIPWYIALLISVPQTIFIIELGFRLFNFQLKTKDVLLLAFMVAGLSYFLRYLAVPYVVNTLVLIALLSFLSALVCRIHLRYCFISVVLGGMIYGVMESAMLPIVMKVLQIPFEELIVGPWFNLVTFIPILIIAMLMLGCIIKKGLVLYDFGSEINEA</sequence>
<keyword evidence="3" id="KW-1185">Reference proteome</keyword>
<feature type="transmembrane region" description="Helical" evidence="1">
    <location>
        <begin position="6"/>
        <end position="25"/>
    </location>
</feature>
<evidence type="ECO:0000313" key="2">
    <source>
        <dbReference type="EMBL" id="CFW97806.1"/>
    </source>
</evidence>
<dbReference type="AlphaFoldDB" id="A0A0E4G976"/>
<dbReference type="STRING" id="690567.104"/>
<dbReference type="EMBL" id="CGIH01000002">
    <property type="protein sequence ID" value="CFW97806.1"/>
    <property type="molecule type" value="Genomic_DNA"/>
</dbReference>
<gene>
    <name evidence="2" type="ORF">104</name>
</gene>
<feature type="transmembrane region" description="Helical" evidence="1">
    <location>
        <begin position="88"/>
        <end position="110"/>
    </location>
</feature>
<keyword evidence="1" id="KW-0812">Transmembrane</keyword>
<accession>A0A0E4G976</accession>
<keyword evidence="1" id="KW-1133">Transmembrane helix</keyword>
<dbReference type="OrthoDB" id="2087032at2"/>